<keyword evidence="10" id="KW-1185">Reference proteome</keyword>
<dbReference type="PROSITE" id="PS00941">
    <property type="entry name" value="CARBOXYLESTERASE_B_2"/>
    <property type="match status" value="1"/>
</dbReference>
<evidence type="ECO:0000256" key="3">
    <source>
        <dbReference type="ARBA" id="ARBA00022884"/>
    </source>
</evidence>
<gene>
    <name evidence="11" type="primary">LOC100906718</name>
</gene>
<dbReference type="Pfam" id="PF00135">
    <property type="entry name" value="COesterase"/>
    <property type="match status" value="1"/>
</dbReference>
<name>A0AAJ7SHE5_9ACAR</name>
<dbReference type="KEGG" id="goe:100906718"/>
<evidence type="ECO:0000259" key="9">
    <source>
        <dbReference type="PROSITE" id="PS50102"/>
    </source>
</evidence>
<feature type="compositionally biased region" description="Polar residues" evidence="6">
    <location>
        <begin position="51"/>
        <end position="65"/>
    </location>
</feature>
<feature type="domain" description="RRM" evidence="9">
    <location>
        <begin position="890"/>
        <end position="977"/>
    </location>
</feature>
<dbReference type="InterPro" id="IPR029058">
    <property type="entry name" value="AB_hydrolase_fold"/>
</dbReference>
<feature type="signal peptide" evidence="8">
    <location>
        <begin position="1"/>
        <end position="41"/>
    </location>
</feature>
<dbReference type="InterPro" id="IPR012677">
    <property type="entry name" value="Nucleotide-bd_a/b_plait_sf"/>
</dbReference>
<dbReference type="GO" id="GO:0003723">
    <property type="term" value="F:RNA binding"/>
    <property type="evidence" value="ECO:0007669"/>
    <property type="project" value="UniProtKB-UniRule"/>
</dbReference>
<dbReference type="PROSITE" id="PS50102">
    <property type="entry name" value="RRM"/>
    <property type="match status" value="2"/>
</dbReference>
<dbReference type="SUPFAM" id="SSF53474">
    <property type="entry name" value="alpha/beta-Hydrolases"/>
    <property type="match status" value="1"/>
</dbReference>
<evidence type="ECO:0000256" key="1">
    <source>
        <dbReference type="ARBA" id="ARBA00005964"/>
    </source>
</evidence>
<dbReference type="AlphaFoldDB" id="A0AAJ7SHE5"/>
<dbReference type="RefSeq" id="XP_028968529.1">
    <property type="nucleotide sequence ID" value="XM_029112696.1"/>
</dbReference>
<evidence type="ECO:0000256" key="8">
    <source>
        <dbReference type="SAM" id="SignalP"/>
    </source>
</evidence>
<evidence type="ECO:0000256" key="5">
    <source>
        <dbReference type="PROSITE-ProRule" id="PRU00176"/>
    </source>
</evidence>
<evidence type="ECO:0000313" key="11">
    <source>
        <dbReference type="RefSeq" id="XP_028968529.1"/>
    </source>
</evidence>
<dbReference type="InterPro" id="IPR051093">
    <property type="entry name" value="Neuroligin/BSAL"/>
</dbReference>
<feature type="chain" id="PRO_5042477786" evidence="8">
    <location>
        <begin position="42"/>
        <end position="1108"/>
    </location>
</feature>
<evidence type="ECO:0000256" key="6">
    <source>
        <dbReference type="SAM" id="MobiDB-lite"/>
    </source>
</evidence>
<keyword evidence="7" id="KW-0812">Transmembrane</keyword>
<evidence type="ECO:0000256" key="7">
    <source>
        <dbReference type="SAM" id="Phobius"/>
    </source>
</evidence>
<evidence type="ECO:0000313" key="10">
    <source>
        <dbReference type="Proteomes" id="UP000694867"/>
    </source>
</evidence>
<dbReference type="GeneID" id="100906718"/>
<protein>
    <submittedName>
        <fullName evidence="11">Neuroligin-1</fullName>
    </submittedName>
</protein>
<sequence>MPAPPTSLPGRSLLLSSVKSPKSQLLLLLSLLLDALTASSGSGVGADLASAPTQNSAASNSGRTVHTTSGVVRGRTIKLSSPHRLQDVEVFLGIPYAAPPVGKLRFQPPQPVAKWDGIRDLESMPPVCVQAFPEIPTTPTGSWEEAFQLKISTSRLKLLQRIKPFIEGNQSEDCLYLNIYAPSSHRSAESRIPVLVIVSTGDSYSWGAGNYVDGSVMAAYTNSIVVTLNYRVGVLGFLPNSLSGTVSANVGLRDQIEALRWLRLNAASFGGDRDRVTLLGAGKAAVLVHLHMLNPVATGLFRRAALIGGSALSSWALCHDADEQALLLAKSLRCEAGEDPVECFRERSADELVQASSKLLVPEHLCGPFGPTPDGDLVPHDIYAATSAYTSRSSSFGQHDLLTGVTKWESYQLFNDYQRIHGIDAEYKERALRTLVRNSYFFHQNEILFSISNEYTDWTKSEPSTTDILRETAEALSDATVVAPLMEVTTLHSHVITLSKSQRSTFFYVFAYQSTSCDYSHLYSCTPDSEEALTFLLGMPLLDHQQSRRLNYSRQDAQISEFMLIYWNNFLRTGRPNSSTIETVNSERPSRPVTEEISWQRFEPTRGEYLTIEARPRPLQHFDSHRMSLWNRLIPALHRSDEDSSGTSSVEDFISSNVTLPLHRSLVYRLPLLVSSLQATSAPMPRSFALDPLLSSVVISSPATVTLGHVSHGAVDVDHLPLSLESLASGPYSKALFITIAVGCSLLVVNLLVFVGTYYQHRTDSEYKTSMSSSSSTRAAKRVCQDVIQLNPGNIVSPLINNFCTESVDLDLNAEDPGSLLGGDIEARYQNVTNTGSERQNPLYESPAGNLEMSMTPMLPPPRSSCFCCGNNLSTERYLELVLQFAENPNKLFIGGLSWRTTSQTLRNYFMPFGEIVECSVLYDDQQRSRGFGFVTFAHVGSVVKVLKSAPHTIDNRVVDAKPSKGGTESRITPKPKLPNQYLKVFVGGLPYYVNNYDIKCFFDRHYGGVLDAAVMYCQATQTSRGFAFVQFENQSSMERVLEDRWVIIRGAKCECKPALPRIHKPLSSSPDSSLVEHAVNQSRKGPKSMVKLPLSLEDIVSLLTYLR</sequence>
<dbReference type="Gene3D" id="3.40.50.1820">
    <property type="entry name" value="alpha/beta hydrolase"/>
    <property type="match status" value="1"/>
</dbReference>
<dbReference type="InterPro" id="IPR035979">
    <property type="entry name" value="RBD_domain_sf"/>
</dbReference>
<evidence type="ECO:0000256" key="4">
    <source>
        <dbReference type="ARBA" id="ARBA00023180"/>
    </source>
</evidence>
<proteinExistence type="inferred from homology"/>
<accession>A0AAJ7SHE5</accession>
<reference evidence="11" key="1">
    <citation type="submission" date="2025-08" db="UniProtKB">
        <authorList>
            <consortium name="RefSeq"/>
        </authorList>
    </citation>
    <scope>IDENTIFICATION</scope>
</reference>
<keyword evidence="7" id="KW-0472">Membrane</keyword>
<feature type="domain" description="RRM" evidence="9">
    <location>
        <begin position="983"/>
        <end position="1054"/>
    </location>
</feature>
<dbReference type="PANTHER" id="PTHR43903">
    <property type="entry name" value="NEUROLIGIN"/>
    <property type="match status" value="1"/>
</dbReference>
<feature type="region of interest" description="Disordered" evidence="6">
    <location>
        <begin position="44"/>
        <end position="65"/>
    </location>
</feature>
<evidence type="ECO:0000256" key="2">
    <source>
        <dbReference type="ARBA" id="ARBA00022729"/>
    </source>
</evidence>
<dbReference type="Pfam" id="PF00076">
    <property type="entry name" value="RRM_1"/>
    <property type="match status" value="2"/>
</dbReference>
<dbReference type="InterPro" id="IPR000504">
    <property type="entry name" value="RRM_dom"/>
</dbReference>
<dbReference type="InterPro" id="IPR019819">
    <property type="entry name" value="Carboxylesterase_B_CS"/>
</dbReference>
<dbReference type="SUPFAM" id="SSF54928">
    <property type="entry name" value="RNA-binding domain, RBD"/>
    <property type="match status" value="2"/>
</dbReference>
<dbReference type="Gene3D" id="3.30.70.330">
    <property type="match status" value="2"/>
</dbReference>
<keyword evidence="4" id="KW-0325">Glycoprotein</keyword>
<organism evidence="10 11">
    <name type="scientific">Galendromus occidentalis</name>
    <name type="common">western predatory mite</name>
    <dbReference type="NCBI Taxonomy" id="34638"/>
    <lineage>
        <taxon>Eukaryota</taxon>
        <taxon>Metazoa</taxon>
        <taxon>Ecdysozoa</taxon>
        <taxon>Arthropoda</taxon>
        <taxon>Chelicerata</taxon>
        <taxon>Arachnida</taxon>
        <taxon>Acari</taxon>
        <taxon>Parasitiformes</taxon>
        <taxon>Mesostigmata</taxon>
        <taxon>Gamasina</taxon>
        <taxon>Phytoseioidea</taxon>
        <taxon>Phytoseiidae</taxon>
        <taxon>Typhlodrominae</taxon>
        <taxon>Galendromus</taxon>
    </lineage>
</organism>
<dbReference type="Proteomes" id="UP000694867">
    <property type="component" value="Unplaced"/>
</dbReference>
<keyword evidence="7" id="KW-1133">Transmembrane helix</keyword>
<dbReference type="InterPro" id="IPR002018">
    <property type="entry name" value="CarbesteraseB"/>
</dbReference>
<dbReference type="SMART" id="SM00360">
    <property type="entry name" value="RRM"/>
    <property type="match status" value="2"/>
</dbReference>
<feature type="transmembrane region" description="Helical" evidence="7">
    <location>
        <begin position="735"/>
        <end position="759"/>
    </location>
</feature>
<comment type="similarity">
    <text evidence="1">Belongs to the type-B carboxylesterase/lipase family.</text>
</comment>
<keyword evidence="3 5" id="KW-0694">RNA-binding</keyword>
<keyword evidence="2 8" id="KW-0732">Signal</keyword>